<dbReference type="RefSeq" id="WP_027889544.1">
    <property type="nucleotide sequence ID" value="NZ_LT906446.1"/>
</dbReference>
<dbReference type="PANTHER" id="PTHR43481">
    <property type="entry name" value="FRUCTOSE-1-PHOSPHATE PHOSPHATASE"/>
    <property type="match status" value="1"/>
</dbReference>
<dbReference type="EC" id="3.1.3.-" evidence="1"/>
<dbReference type="Pfam" id="PF13419">
    <property type="entry name" value="HAD_2"/>
    <property type="match status" value="1"/>
</dbReference>
<dbReference type="Gene3D" id="1.10.150.240">
    <property type="entry name" value="Putative phosphatase, domain 2"/>
    <property type="match status" value="1"/>
</dbReference>
<dbReference type="EMBL" id="LT906446">
    <property type="protein sequence ID" value="SNU93644.1"/>
    <property type="molecule type" value="Genomic_DNA"/>
</dbReference>
<dbReference type="eggNOG" id="COG0637">
    <property type="taxonomic scope" value="Bacteria"/>
</dbReference>
<dbReference type="GO" id="GO:0050308">
    <property type="term" value="F:sugar-phosphatase activity"/>
    <property type="evidence" value="ECO:0007669"/>
    <property type="project" value="TreeGrafter"/>
</dbReference>
<protein>
    <submittedName>
        <fullName evidence="1">Phosphorylated carbohydrates phosphatase TM_1254</fullName>
        <ecNumber evidence="1">3.1.3.-</ecNumber>
    </submittedName>
</protein>
<reference evidence="1 2" key="1">
    <citation type="submission" date="2017-06" db="EMBL/GenBank/DDBJ databases">
        <authorList>
            <consortium name="Pathogen Informatics"/>
        </authorList>
    </citation>
    <scope>NUCLEOTIDE SEQUENCE [LARGE SCALE GENOMIC DNA]</scope>
    <source>
        <strain evidence="1 2">NCTC10570</strain>
    </source>
</reference>
<evidence type="ECO:0000313" key="1">
    <source>
        <dbReference type="EMBL" id="SNU93644.1"/>
    </source>
</evidence>
<proteinExistence type="predicted"/>
<dbReference type="InterPro" id="IPR006439">
    <property type="entry name" value="HAD-SF_hydro_IA"/>
</dbReference>
<keyword evidence="2" id="KW-1185">Reference proteome</keyword>
<keyword evidence="1" id="KW-0378">Hydrolase</keyword>
<dbReference type="Proteomes" id="UP000215383">
    <property type="component" value="Chromosome 1"/>
</dbReference>
<dbReference type="NCBIfam" id="TIGR01509">
    <property type="entry name" value="HAD-SF-IA-v3"/>
    <property type="match status" value="1"/>
</dbReference>
<dbReference type="Gene3D" id="3.40.50.1000">
    <property type="entry name" value="HAD superfamily/HAD-like"/>
    <property type="match status" value="1"/>
</dbReference>
<dbReference type="InterPro" id="IPR023198">
    <property type="entry name" value="PGP-like_dom2"/>
</dbReference>
<organism evidence="1 2">
    <name type="scientific">Megamonas hypermegale</name>
    <dbReference type="NCBI Taxonomy" id="158847"/>
    <lineage>
        <taxon>Bacteria</taxon>
        <taxon>Bacillati</taxon>
        <taxon>Bacillota</taxon>
        <taxon>Negativicutes</taxon>
        <taxon>Selenomonadales</taxon>
        <taxon>Selenomonadaceae</taxon>
        <taxon>Megamonas</taxon>
    </lineage>
</organism>
<evidence type="ECO:0000313" key="2">
    <source>
        <dbReference type="Proteomes" id="UP000215383"/>
    </source>
</evidence>
<name>A0A239T9L8_9FIRM</name>
<sequence>MEKNKLIICDLDGTLFDTRRVNYHAYHEAVKLSGLAADFDYDFYINRCWGPTYKEFLPLMGVPVERFDEIHDLKKTLYEKNLKYAQENTHLFDIIEALSPTYHTCVVTSGSHNSKDILKYFNRYDLFEAIFTIDDVKHGKPDPEGFFKAMDYFHVKPEQTIIFEDSSVGIEAARRTGASLCIVDDFNKKY</sequence>
<dbReference type="PANTHER" id="PTHR43481:SF4">
    <property type="entry name" value="GLYCEROL-1-PHOSPHATE PHOSPHOHYDROLASE 1-RELATED"/>
    <property type="match status" value="1"/>
</dbReference>
<dbReference type="SFLD" id="SFLDG01129">
    <property type="entry name" value="C1.5:_HAD__Beta-PGM__Phosphata"/>
    <property type="match status" value="1"/>
</dbReference>
<accession>A0A239T9L8</accession>
<gene>
    <name evidence="1" type="ORF">SAMEA4364220_00045</name>
</gene>
<dbReference type="InterPro" id="IPR023214">
    <property type="entry name" value="HAD_sf"/>
</dbReference>
<dbReference type="InterPro" id="IPR051806">
    <property type="entry name" value="HAD-like_SPP"/>
</dbReference>
<dbReference type="AlphaFoldDB" id="A0A239T9L8"/>
<dbReference type="SFLD" id="SFLDS00003">
    <property type="entry name" value="Haloacid_Dehalogenase"/>
    <property type="match status" value="1"/>
</dbReference>
<dbReference type="SUPFAM" id="SSF56784">
    <property type="entry name" value="HAD-like"/>
    <property type="match status" value="1"/>
</dbReference>
<dbReference type="InterPro" id="IPR036412">
    <property type="entry name" value="HAD-like_sf"/>
</dbReference>
<dbReference type="InterPro" id="IPR041492">
    <property type="entry name" value="HAD_2"/>
</dbReference>
<dbReference type="CDD" id="cd07505">
    <property type="entry name" value="HAD_BPGM-like"/>
    <property type="match status" value="1"/>
</dbReference>
<dbReference type="GeneID" id="78506092"/>